<keyword evidence="2" id="KW-1185">Reference proteome</keyword>
<gene>
    <name evidence="1" type="ORF">JJB11_03565</name>
</gene>
<reference evidence="1" key="2">
    <citation type="submission" date="2021-01" db="EMBL/GenBank/DDBJ databases">
        <authorList>
            <person name="Kang M."/>
        </authorList>
    </citation>
    <scope>NUCLEOTIDE SEQUENCE</scope>
    <source>
        <strain evidence="1">KACC 17527</strain>
    </source>
</reference>
<dbReference type="Gene3D" id="3.40.50.2000">
    <property type="entry name" value="Glycogen Phosphorylase B"/>
    <property type="match status" value="2"/>
</dbReference>
<sequence>MRVAYLVNQYPKVSHSFIRREILALEAMGVAVLRIASRGWSDTIVDEADHEERRKTQYLLRDGLGPLLAASARAMLASPGRFLRAAQLAVRMARMSPRPAPVHLAYLAQACLMRELLLREGVAHVHAHFGTNPAEVAMLCAELGGPPFSFTVHGPEEFDAPAGLHLSEKIERAAFVAAVSSFGRSQLFRWVPHAQWPKVKVVRCGIEQRFAEPGPVVSNDSRMLVCVGRLCEQKGQALLLAAARDMAARGLDFELVLAGDGEMRGELQDLIDAYGLGDRVRITGWVSGDEVRSLLLQSRGLVLASFAEGLPVVIMEAMALARPVISTLIAGIPELVRPGQEGWLVPAGDCSALARACTELLLADPRRLEKMGLSARERVLQRHSADGGARKLAQHFGVLP</sequence>
<reference evidence="1" key="1">
    <citation type="journal article" date="2012" name="J. Microbiol. Biotechnol.">
        <title>Ramlibacter ginsenosidimutans sp. nov., with ginsenoside-converting activity.</title>
        <authorList>
            <person name="Wang L."/>
            <person name="An D.S."/>
            <person name="Kim S.G."/>
            <person name="Jin F.X."/>
            <person name="Kim S.C."/>
            <person name="Lee S.T."/>
            <person name="Im W.T."/>
        </authorList>
    </citation>
    <scope>NUCLEOTIDE SEQUENCE</scope>
    <source>
        <strain evidence="1">KACC 17527</strain>
    </source>
</reference>
<evidence type="ECO:0000313" key="2">
    <source>
        <dbReference type="Proteomes" id="UP000630528"/>
    </source>
</evidence>
<evidence type="ECO:0000313" key="1">
    <source>
        <dbReference type="EMBL" id="MBK6005159.1"/>
    </source>
</evidence>
<dbReference type="GO" id="GO:0016757">
    <property type="term" value="F:glycosyltransferase activity"/>
    <property type="evidence" value="ECO:0007669"/>
    <property type="project" value="TreeGrafter"/>
</dbReference>
<dbReference type="SUPFAM" id="SSF53756">
    <property type="entry name" value="UDP-Glycosyltransferase/glycogen phosphorylase"/>
    <property type="match status" value="1"/>
</dbReference>
<dbReference type="Proteomes" id="UP000630528">
    <property type="component" value="Unassembled WGS sequence"/>
</dbReference>
<protein>
    <submittedName>
        <fullName evidence="1">Glycosyltransferase</fullName>
    </submittedName>
</protein>
<name>A0A934TPN5_9BURK</name>
<organism evidence="1 2">
    <name type="scientific">Ramlibacter ginsenosidimutans</name>
    <dbReference type="NCBI Taxonomy" id="502333"/>
    <lineage>
        <taxon>Bacteria</taxon>
        <taxon>Pseudomonadati</taxon>
        <taxon>Pseudomonadota</taxon>
        <taxon>Betaproteobacteria</taxon>
        <taxon>Burkholderiales</taxon>
        <taxon>Comamonadaceae</taxon>
        <taxon>Ramlibacter</taxon>
    </lineage>
</organism>
<dbReference type="EMBL" id="JAEPWM010000001">
    <property type="protein sequence ID" value="MBK6005159.1"/>
    <property type="molecule type" value="Genomic_DNA"/>
</dbReference>
<dbReference type="RefSeq" id="WP_201166511.1">
    <property type="nucleotide sequence ID" value="NZ_JAEPWM010000001.1"/>
</dbReference>
<proteinExistence type="predicted"/>
<dbReference type="Pfam" id="PF13692">
    <property type="entry name" value="Glyco_trans_1_4"/>
    <property type="match status" value="1"/>
</dbReference>
<dbReference type="PANTHER" id="PTHR45947">
    <property type="entry name" value="SULFOQUINOVOSYL TRANSFERASE SQD2"/>
    <property type="match status" value="1"/>
</dbReference>
<accession>A0A934TPN5</accession>
<dbReference type="InterPro" id="IPR050194">
    <property type="entry name" value="Glycosyltransferase_grp1"/>
</dbReference>
<dbReference type="PANTHER" id="PTHR45947:SF15">
    <property type="entry name" value="TEICHURONIC ACID BIOSYNTHESIS GLYCOSYLTRANSFERASE TUAC-RELATED"/>
    <property type="match status" value="1"/>
</dbReference>
<comment type="caution">
    <text evidence="1">The sequence shown here is derived from an EMBL/GenBank/DDBJ whole genome shotgun (WGS) entry which is preliminary data.</text>
</comment>
<dbReference type="AlphaFoldDB" id="A0A934TPN5"/>